<sequence length="392" mass="45053">VEGMTLPVWVTSGGQSRGTAKATQAETMADGWMDYSATVVQHLPECEKLAKEGRLQEVIETFLSLEKQTHTASDMVSTSQILVAVVKMCYEANEWDLLNENITLLSKRRSQLIQAVYCTYVEEITDLPIKLQLIDTLQMVTEGKIYVEIESTIKEQNGDVKEAASILRELQVETYGSMQKKEQVEFILEQMRLCLAKMNTKFFQKENTEKLKDPICLFVMLYSVILAPFDNEQSDLVHQISRDKKSEEIPQYKDLLKLFTTMELMCWSTLVEDYGMELRKGSLENPATDVFGSTEEGEKRWKDLKNRVITMKRMVQLLDLSVDESEAFLSNLVVNKTIFAKVDRLAGINNFQRFKDPNNLLNDWFQKLNSLMSLVNKTTHLIAKEEMIHNLQ</sequence>
<protein>
    <recommendedName>
        <fullName evidence="6">PCI domain-containing protein</fullName>
    </recommendedName>
</protein>
<dbReference type="Ensembl" id="ENSRROT00000051077.1">
    <property type="protein sequence ID" value="ENSRROP00000026810.1"/>
    <property type="gene ID" value="ENSRROG00000037145.1"/>
</dbReference>
<dbReference type="Pfam" id="PF22241">
    <property type="entry name" value="PSMD12-CSN4_N"/>
    <property type="match status" value="1"/>
</dbReference>
<dbReference type="InterPro" id="IPR000717">
    <property type="entry name" value="PCI_dom"/>
</dbReference>
<keyword evidence="5" id="KW-1185">Reference proteome</keyword>
<feature type="domain" description="26S proteasome regulatory subunit RPN5 C-terminal" evidence="2">
    <location>
        <begin position="358"/>
        <end position="389"/>
    </location>
</feature>
<evidence type="ECO:0000259" key="1">
    <source>
        <dbReference type="Pfam" id="PF01399"/>
    </source>
</evidence>
<accession>A0A2K6QDF6</accession>
<dbReference type="GeneTree" id="ENSGT00940000153510"/>
<dbReference type="InterPro" id="IPR040134">
    <property type="entry name" value="PSMD12/CSN4"/>
</dbReference>
<dbReference type="InterPro" id="IPR054559">
    <property type="entry name" value="PSMD12-CSN4-like_N"/>
</dbReference>
<reference evidence="4" key="2">
    <citation type="submission" date="2025-09" db="UniProtKB">
        <authorList>
            <consortium name="Ensembl"/>
        </authorList>
    </citation>
    <scope>IDENTIFICATION</scope>
</reference>
<dbReference type="GO" id="GO:0005737">
    <property type="term" value="C:cytoplasm"/>
    <property type="evidence" value="ECO:0007669"/>
    <property type="project" value="TreeGrafter"/>
</dbReference>
<dbReference type="AlphaFoldDB" id="A0A2K6QDF6"/>
<dbReference type="OMA" id="CKIDRIK"/>
<dbReference type="Pfam" id="PF18098">
    <property type="entry name" value="RPN5_C"/>
    <property type="match status" value="1"/>
</dbReference>
<evidence type="ECO:0000313" key="4">
    <source>
        <dbReference type="Ensembl" id="ENSRROP00000026810.1"/>
    </source>
</evidence>
<evidence type="ECO:0000259" key="3">
    <source>
        <dbReference type="Pfam" id="PF22241"/>
    </source>
</evidence>
<dbReference type="Proteomes" id="UP000233200">
    <property type="component" value="Unplaced"/>
</dbReference>
<evidence type="ECO:0000259" key="2">
    <source>
        <dbReference type="Pfam" id="PF18098"/>
    </source>
</evidence>
<evidence type="ECO:0000313" key="5">
    <source>
        <dbReference type="Proteomes" id="UP000233200"/>
    </source>
</evidence>
<evidence type="ECO:0008006" key="6">
    <source>
        <dbReference type="Google" id="ProtNLM"/>
    </source>
</evidence>
<name>A0A2K6QDF6_RHIRO</name>
<feature type="domain" description="PSMD12/CSN4-like N-terminal" evidence="3">
    <location>
        <begin position="57"/>
        <end position="200"/>
    </location>
</feature>
<feature type="domain" description="PCI" evidence="1">
    <location>
        <begin position="305"/>
        <end position="348"/>
    </location>
</feature>
<dbReference type="PANTHER" id="PTHR10855">
    <property type="entry name" value="26S PROTEASOME NON-ATPASE REGULATORY SUBUNIT 12/COP9 SIGNALOSOME COMPLEX SUBUNIT 4"/>
    <property type="match status" value="1"/>
</dbReference>
<dbReference type="SUPFAM" id="SSF46785">
    <property type="entry name" value="Winged helix' DNA-binding domain"/>
    <property type="match status" value="1"/>
</dbReference>
<dbReference type="GO" id="GO:0008541">
    <property type="term" value="C:proteasome regulatory particle, lid subcomplex"/>
    <property type="evidence" value="ECO:0007669"/>
    <property type="project" value="TreeGrafter"/>
</dbReference>
<organism evidence="4 5">
    <name type="scientific">Rhinopithecus roxellana</name>
    <name type="common">Golden snub-nosed monkey</name>
    <name type="synonym">Pygathrix roxellana</name>
    <dbReference type="NCBI Taxonomy" id="61622"/>
    <lineage>
        <taxon>Eukaryota</taxon>
        <taxon>Metazoa</taxon>
        <taxon>Chordata</taxon>
        <taxon>Craniata</taxon>
        <taxon>Vertebrata</taxon>
        <taxon>Euteleostomi</taxon>
        <taxon>Mammalia</taxon>
        <taxon>Eutheria</taxon>
        <taxon>Euarchontoglires</taxon>
        <taxon>Primates</taxon>
        <taxon>Haplorrhini</taxon>
        <taxon>Catarrhini</taxon>
        <taxon>Cercopithecidae</taxon>
        <taxon>Colobinae</taxon>
        <taxon>Rhinopithecus</taxon>
    </lineage>
</organism>
<dbReference type="Pfam" id="PF01399">
    <property type="entry name" value="PCI"/>
    <property type="match status" value="1"/>
</dbReference>
<dbReference type="InterPro" id="IPR040896">
    <property type="entry name" value="RPN5_C"/>
</dbReference>
<dbReference type="STRING" id="61622.ENSRROP00000026810"/>
<reference evidence="4" key="1">
    <citation type="submission" date="2025-08" db="UniProtKB">
        <authorList>
            <consortium name="Ensembl"/>
        </authorList>
    </citation>
    <scope>IDENTIFICATION</scope>
</reference>
<dbReference type="PANTHER" id="PTHR10855:SF1">
    <property type="entry name" value="26S PROTEASOME NON-ATPASE REGULATORY SUBUNIT 12"/>
    <property type="match status" value="1"/>
</dbReference>
<proteinExistence type="predicted"/>
<dbReference type="InterPro" id="IPR036390">
    <property type="entry name" value="WH_DNA-bd_sf"/>
</dbReference>